<dbReference type="Proteomes" id="UP000722989">
    <property type="component" value="Unassembled WGS sequence"/>
</dbReference>
<proteinExistence type="predicted"/>
<sequence>MASGKDLIGNWLINGNGSPGTMTIFAAADNGPVELEVSFDDVNRKDLWTGTWSPGAREIVLNRQLPGDVTQTYTGHLGDNHPPELIFGGAFTQSDVGALEFGWFAVYRGIKID</sequence>
<reference evidence="1 2" key="1">
    <citation type="submission" date="2020-03" db="EMBL/GenBank/DDBJ databases">
        <title>WGS of the type strain of Planosporangium spp.</title>
        <authorList>
            <person name="Thawai C."/>
        </authorList>
    </citation>
    <scope>NUCLEOTIDE SEQUENCE [LARGE SCALE GENOMIC DNA]</scope>
    <source>
        <strain evidence="1 2">TBRC 5610</strain>
    </source>
</reference>
<evidence type="ECO:0000313" key="2">
    <source>
        <dbReference type="Proteomes" id="UP000722989"/>
    </source>
</evidence>
<gene>
    <name evidence="1" type="ORF">HC031_25825</name>
</gene>
<comment type="caution">
    <text evidence="1">The sequence shown here is derived from an EMBL/GenBank/DDBJ whole genome shotgun (WGS) entry which is preliminary data.</text>
</comment>
<dbReference type="RefSeq" id="WP_167928016.1">
    <property type="nucleotide sequence ID" value="NZ_JAATVY010000025.1"/>
</dbReference>
<name>A0ABX0Y3Y5_9ACTN</name>
<keyword evidence="2" id="KW-1185">Reference proteome</keyword>
<protein>
    <submittedName>
        <fullName evidence="1">Uncharacterized protein</fullName>
    </submittedName>
</protein>
<evidence type="ECO:0000313" key="1">
    <source>
        <dbReference type="EMBL" id="NJC73110.1"/>
    </source>
</evidence>
<dbReference type="EMBL" id="JAATVY010000025">
    <property type="protein sequence ID" value="NJC73110.1"/>
    <property type="molecule type" value="Genomic_DNA"/>
</dbReference>
<organism evidence="1 2">
    <name type="scientific">Planosporangium thailandense</name>
    <dbReference type="NCBI Taxonomy" id="765197"/>
    <lineage>
        <taxon>Bacteria</taxon>
        <taxon>Bacillati</taxon>
        <taxon>Actinomycetota</taxon>
        <taxon>Actinomycetes</taxon>
        <taxon>Micromonosporales</taxon>
        <taxon>Micromonosporaceae</taxon>
        <taxon>Planosporangium</taxon>
    </lineage>
</organism>
<accession>A0ABX0Y3Y5</accession>